<name>A0A0C3P7I2_PISTI</name>
<gene>
    <name evidence="1" type="ORF">M404DRAFT_611049</name>
</gene>
<dbReference type="AlphaFoldDB" id="A0A0C3P7I2"/>
<evidence type="ECO:0000313" key="2">
    <source>
        <dbReference type="Proteomes" id="UP000054217"/>
    </source>
</evidence>
<keyword evidence="2" id="KW-1185">Reference proteome</keyword>
<dbReference type="HOGENOM" id="CLU_2832218_0_0_1"/>
<dbReference type="InParanoid" id="A0A0C3P7I2"/>
<accession>A0A0C3P7I2</accession>
<proteinExistence type="predicted"/>
<evidence type="ECO:0000313" key="1">
    <source>
        <dbReference type="EMBL" id="KIO03611.1"/>
    </source>
</evidence>
<sequence length="66" mass="7316">MISKCSIKCPVRQVHAGTEGILERSWMVLRKGGLYSVMLLHGGPASCQRWRNAQGGLTGHTMTDFR</sequence>
<organism evidence="1 2">
    <name type="scientific">Pisolithus tinctorius Marx 270</name>
    <dbReference type="NCBI Taxonomy" id="870435"/>
    <lineage>
        <taxon>Eukaryota</taxon>
        <taxon>Fungi</taxon>
        <taxon>Dikarya</taxon>
        <taxon>Basidiomycota</taxon>
        <taxon>Agaricomycotina</taxon>
        <taxon>Agaricomycetes</taxon>
        <taxon>Agaricomycetidae</taxon>
        <taxon>Boletales</taxon>
        <taxon>Sclerodermatineae</taxon>
        <taxon>Pisolithaceae</taxon>
        <taxon>Pisolithus</taxon>
    </lineage>
</organism>
<dbReference type="Proteomes" id="UP000054217">
    <property type="component" value="Unassembled WGS sequence"/>
</dbReference>
<reference evidence="1 2" key="1">
    <citation type="submission" date="2014-04" db="EMBL/GenBank/DDBJ databases">
        <authorList>
            <consortium name="DOE Joint Genome Institute"/>
            <person name="Kuo A."/>
            <person name="Kohler A."/>
            <person name="Costa M.D."/>
            <person name="Nagy L.G."/>
            <person name="Floudas D."/>
            <person name="Copeland A."/>
            <person name="Barry K.W."/>
            <person name="Cichocki N."/>
            <person name="Veneault-Fourrey C."/>
            <person name="LaButti K."/>
            <person name="Lindquist E.A."/>
            <person name="Lipzen A."/>
            <person name="Lundell T."/>
            <person name="Morin E."/>
            <person name="Murat C."/>
            <person name="Sun H."/>
            <person name="Tunlid A."/>
            <person name="Henrissat B."/>
            <person name="Grigoriev I.V."/>
            <person name="Hibbett D.S."/>
            <person name="Martin F."/>
            <person name="Nordberg H.P."/>
            <person name="Cantor M.N."/>
            <person name="Hua S.X."/>
        </authorList>
    </citation>
    <scope>NUCLEOTIDE SEQUENCE [LARGE SCALE GENOMIC DNA]</scope>
    <source>
        <strain evidence="1 2">Marx 270</strain>
    </source>
</reference>
<dbReference type="EMBL" id="KN831975">
    <property type="protein sequence ID" value="KIO03611.1"/>
    <property type="molecule type" value="Genomic_DNA"/>
</dbReference>
<protein>
    <submittedName>
        <fullName evidence="1">Uncharacterized protein</fullName>
    </submittedName>
</protein>
<reference evidence="2" key="2">
    <citation type="submission" date="2015-01" db="EMBL/GenBank/DDBJ databases">
        <title>Evolutionary Origins and Diversification of the Mycorrhizal Mutualists.</title>
        <authorList>
            <consortium name="DOE Joint Genome Institute"/>
            <consortium name="Mycorrhizal Genomics Consortium"/>
            <person name="Kohler A."/>
            <person name="Kuo A."/>
            <person name="Nagy L.G."/>
            <person name="Floudas D."/>
            <person name="Copeland A."/>
            <person name="Barry K.W."/>
            <person name="Cichocki N."/>
            <person name="Veneault-Fourrey C."/>
            <person name="LaButti K."/>
            <person name="Lindquist E.A."/>
            <person name="Lipzen A."/>
            <person name="Lundell T."/>
            <person name="Morin E."/>
            <person name="Murat C."/>
            <person name="Riley R."/>
            <person name="Ohm R."/>
            <person name="Sun H."/>
            <person name="Tunlid A."/>
            <person name="Henrissat B."/>
            <person name="Grigoriev I.V."/>
            <person name="Hibbett D.S."/>
            <person name="Martin F."/>
        </authorList>
    </citation>
    <scope>NUCLEOTIDE SEQUENCE [LARGE SCALE GENOMIC DNA]</scope>
    <source>
        <strain evidence="2">Marx 270</strain>
    </source>
</reference>